<keyword evidence="3" id="KW-1185">Reference proteome</keyword>
<feature type="non-terminal residue" evidence="2">
    <location>
        <position position="36"/>
    </location>
</feature>
<evidence type="ECO:0000313" key="2">
    <source>
        <dbReference type="EMBL" id="MVN16737.1"/>
    </source>
</evidence>
<keyword evidence="1" id="KW-1133">Transmembrane helix</keyword>
<dbReference type="InterPro" id="IPR006311">
    <property type="entry name" value="TAT_signal"/>
</dbReference>
<comment type="caution">
    <text evidence="2">The sequence shown here is derived from an EMBL/GenBank/DDBJ whole genome shotgun (WGS) entry which is preliminary data.</text>
</comment>
<dbReference type="Proteomes" id="UP000468327">
    <property type="component" value="Unassembled WGS sequence"/>
</dbReference>
<feature type="transmembrane region" description="Helical" evidence="1">
    <location>
        <begin position="12"/>
        <end position="33"/>
    </location>
</feature>
<dbReference type="NCBIfam" id="TIGR01409">
    <property type="entry name" value="TAT_signal_seq"/>
    <property type="match status" value="1"/>
</dbReference>
<keyword evidence="1" id="KW-0472">Membrane</keyword>
<reference evidence="2 3" key="1">
    <citation type="submission" date="2019-11" db="EMBL/GenBank/DDBJ databases">
        <title>Whole genome shotgun sequencing (WGS) data from Adlercreutzia equolifaciens ResAG-91, Eggerthella lenta MRI-F36, MRI-F37, MRI-F40, ResAG-49, ResAG-88, ResAG-121, ResAG-145, and Gordonibacter sp. ResAG-5, ResAG-26, ResAG-43, ResAG-50, ResAG-59.</title>
        <authorList>
            <person name="Stoll D.A."/>
            <person name="Danylec N."/>
            <person name="Franz C.M.A.P."/>
            <person name="Huch M."/>
        </authorList>
    </citation>
    <scope>NUCLEOTIDE SEQUENCE [LARGE SCALE GENOMIC DNA]</scope>
    <source>
        <strain evidence="2 3">ResAG-59</strain>
    </source>
</reference>
<protein>
    <submittedName>
        <fullName evidence="2">Twin-arginine translocation signal domain-containing protein</fullName>
    </submittedName>
</protein>
<name>A0A6N8ILH4_9ACTN</name>
<accession>A0A6N8ILH4</accession>
<dbReference type="EMBL" id="WPOC01000045">
    <property type="protein sequence ID" value="MVN16737.1"/>
    <property type="molecule type" value="Genomic_DNA"/>
</dbReference>
<keyword evidence="1" id="KW-0812">Transmembrane</keyword>
<gene>
    <name evidence="2" type="ORF">GO738_15535</name>
</gene>
<evidence type="ECO:0000313" key="3">
    <source>
        <dbReference type="Proteomes" id="UP000468327"/>
    </source>
</evidence>
<dbReference type="AlphaFoldDB" id="A0A6N8ILH4"/>
<sequence length="36" mass="3413">MAQEKGVSRRDFFKGAGVAAAGAAMATAGLGLAGCA</sequence>
<evidence type="ECO:0000256" key="1">
    <source>
        <dbReference type="SAM" id="Phobius"/>
    </source>
</evidence>
<dbReference type="InterPro" id="IPR019546">
    <property type="entry name" value="TAT_signal_bac_arc"/>
</dbReference>
<dbReference type="PROSITE" id="PS51318">
    <property type="entry name" value="TAT"/>
    <property type="match status" value="1"/>
</dbReference>
<proteinExistence type="predicted"/>
<organism evidence="2 3">
    <name type="scientific">Gordonibacter urolithinfaciens</name>
    <dbReference type="NCBI Taxonomy" id="1335613"/>
    <lineage>
        <taxon>Bacteria</taxon>
        <taxon>Bacillati</taxon>
        <taxon>Actinomycetota</taxon>
        <taxon>Coriobacteriia</taxon>
        <taxon>Eggerthellales</taxon>
        <taxon>Eggerthellaceae</taxon>
        <taxon>Gordonibacter</taxon>
    </lineage>
</organism>
<dbReference type="PROSITE" id="PS51257">
    <property type="entry name" value="PROKAR_LIPOPROTEIN"/>
    <property type="match status" value="1"/>
</dbReference>